<dbReference type="SMR" id="A0A498JD37"/>
<organism evidence="1 2">
    <name type="scientific">Malus domestica</name>
    <name type="common">Apple</name>
    <name type="synonym">Pyrus malus</name>
    <dbReference type="NCBI Taxonomy" id="3750"/>
    <lineage>
        <taxon>Eukaryota</taxon>
        <taxon>Viridiplantae</taxon>
        <taxon>Streptophyta</taxon>
        <taxon>Embryophyta</taxon>
        <taxon>Tracheophyta</taxon>
        <taxon>Spermatophyta</taxon>
        <taxon>Magnoliopsida</taxon>
        <taxon>eudicotyledons</taxon>
        <taxon>Gunneridae</taxon>
        <taxon>Pentapetalae</taxon>
        <taxon>rosids</taxon>
        <taxon>fabids</taxon>
        <taxon>Rosales</taxon>
        <taxon>Rosaceae</taxon>
        <taxon>Amygdaloideae</taxon>
        <taxon>Maleae</taxon>
        <taxon>Malus</taxon>
    </lineage>
</organism>
<comment type="caution">
    <text evidence="1">The sequence shown here is derived from an EMBL/GenBank/DDBJ whole genome shotgun (WGS) entry which is preliminary data.</text>
</comment>
<reference evidence="1 2" key="1">
    <citation type="submission" date="2018-10" db="EMBL/GenBank/DDBJ databases">
        <title>A high-quality apple genome assembly.</title>
        <authorList>
            <person name="Hu J."/>
        </authorList>
    </citation>
    <scope>NUCLEOTIDE SEQUENCE [LARGE SCALE GENOMIC DNA]</scope>
    <source>
        <strain evidence="2">cv. HFTH1</strain>
        <tissue evidence="1">Young leaf</tissue>
    </source>
</reference>
<gene>
    <name evidence="1" type="ORF">DVH24_014315</name>
</gene>
<dbReference type="PANTHER" id="PTHR33600:SF5">
    <property type="entry name" value="PLASTID DIVISION PROTEIN PDV1"/>
    <property type="match status" value="1"/>
</dbReference>
<dbReference type="AlphaFoldDB" id="A0A498JD37"/>
<dbReference type="Proteomes" id="UP000290289">
    <property type="component" value="Chromosome 7"/>
</dbReference>
<sequence length="219" mass="24860">MGFHGRLSSKETGANSRLCSFCSENGCYCDIAEAPFEERNRLIAIKDQVKEVENKFMFLQRMSSWQQMDRQAAFNSLEERRLNLVSKVTEYKGRRELDVVTELNACFGSENNVPFNWDFGGRLIKKNEPAGGFHSRSFLTNCIRKLLVSWKWQKVYGIAVKLAMVSVSISSVIAAYSTRQLLCTSSRKMIPFLSFKDAGKSSSLLTFSKNPLDVFFGRG</sequence>
<dbReference type="EMBL" id="RDQH01000333">
    <property type="protein sequence ID" value="RXH93739.1"/>
    <property type="molecule type" value="Genomic_DNA"/>
</dbReference>
<accession>A0A498JD37</accession>
<dbReference type="InterPro" id="IPR038939">
    <property type="entry name" value="PDV1/PDV2"/>
</dbReference>
<keyword evidence="2" id="KW-1185">Reference proteome</keyword>
<name>A0A498JD37_MALDO</name>
<proteinExistence type="predicted"/>
<dbReference type="PANTHER" id="PTHR33600">
    <property type="entry name" value="PLASTID DIVISION PROTEIN PDV2"/>
    <property type="match status" value="1"/>
</dbReference>
<dbReference type="GO" id="GO:0010020">
    <property type="term" value="P:chloroplast fission"/>
    <property type="evidence" value="ECO:0007669"/>
    <property type="project" value="InterPro"/>
</dbReference>
<evidence type="ECO:0000313" key="1">
    <source>
        <dbReference type="EMBL" id="RXH93739.1"/>
    </source>
</evidence>
<protein>
    <submittedName>
        <fullName evidence="1">Uncharacterized protein</fullName>
    </submittedName>
</protein>
<evidence type="ECO:0000313" key="2">
    <source>
        <dbReference type="Proteomes" id="UP000290289"/>
    </source>
</evidence>